<name>A0A329QG10_9ACTN</name>
<accession>A0A329QG10</accession>
<comment type="caution">
    <text evidence="1">The sequence shown here is derived from an EMBL/GenBank/DDBJ whole genome shotgun (WGS) entry which is preliminary data.</text>
</comment>
<proteinExistence type="predicted"/>
<protein>
    <submittedName>
        <fullName evidence="1">Uncharacterized protein</fullName>
    </submittedName>
</protein>
<dbReference type="Proteomes" id="UP000250462">
    <property type="component" value="Unassembled WGS sequence"/>
</dbReference>
<dbReference type="EMBL" id="QMIG01000022">
    <property type="protein sequence ID" value="RAW11156.1"/>
    <property type="molecule type" value="Genomic_DNA"/>
</dbReference>
<reference evidence="1 2" key="1">
    <citation type="submission" date="2018-06" db="EMBL/GenBank/DDBJ databases">
        <title>Phytoactinopolyspora halophila sp. nov., a novel halophilic actinomycete isolated from a saline soil in China.</title>
        <authorList>
            <person name="Tang S.-K."/>
        </authorList>
    </citation>
    <scope>NUCLEOTIDE SEQUENCE [LARGE SCALE GENOMIC DNA]</scope>
    <source>
        <strain evidence="1 2">YIM 96934</strain>
    </source>
</reference>
<evidence type="ECO:0000313" key="2">
    <source>
        <dbReference type="Proteomes" id="UP000250462"/>
    </source>
</evidence>
<gene>
    <name evidence="1" type="ORF">DPM12_17600</name>
</gene>
<dbReference type="AlphaFoldDB" id="A0A329QG10"/>
<organism evidence="1 2">
    <name type="scientific">Phytoactinopolyspora halophila</name>
    <dbReference type="NCBI Taxonomy" id="1981511"/>
    <lineage>
        <taxon>Bacteria</taxon>
        <taxon>Bacillati</taxon>
        <taxon>Actinomycetota</taxon>
        <taxon>Actinomycetes</taxon>
        <taxon>Jiangellales</taxon>
        <taxon>Jiangellaceae</taxon>
        <taxon>Phytoactinopolyspora</taxon>
    </lineage>
</organism>
<sequence>MSMDDDEIGEELDEAQDSLYHPCQWSWTLWAGQQFDSIGNIFDNIGTMFHDTTIMLRQHYRWKKEREHLMSDGLREIRQLTGE</sequence>
<keyword evidence="2" id="KW-1185">Reference proteome</keyword>
<evidence type="ECO:0000313" key="1">
    <source>
        <dbReference type="EMBL" id="RAW11156.1"/>
    </source>
</evidence>